<evidence type="ECO:0000256" key="2">
    <source>
        <dbReference type="ARBA" id="ARBA00022692"/>
    </source>
</evidence>
<comment type="subcellular location">
    <subcellularLocation>
        <location evidence="1">Membrane</location>
        <topology evidence="1">Multi-pass membrane protein</topology>
    </subcellularLocation>
</comment>
<keyword evidence="2 6" id="KW-0812">Transmembrane</keyword>
<feature type="transmembrane region" description="Helical" evidence="6">
    <location>
        <begin position="104"/>
        <end position="127"/>
    </location>
</feature>
<dbReference type="Proteomes" id="UP000835052">
    <property type="component" value="Unassembled WGS sequence"/>
</dbReference>
<comment type="caution">
    <text evidence="8">The sequence shown here is derived from an EMBL/GenBank/DDBJ whole genome shotgun (WGS) entry which is preliminary data.</text>
</comment>
<evidence type="ECO:0000256" key="3">
    <source>
        <dbReference type="ARBA" id="ARBA00022989"/>
    </source>
</evidence>
<reference evidence="8" key="1">
    <citation type="submission" date="2020-10" db="EMBL/GenBank/DDBJ databases">
        <authorList>
            <person name="Kikuchi T."/>
        </authorList>
    </citation>
    <scope>NUCLEOTIDE SEQUENCE</scope>
    <source>
        <strain evidence="8">NKZ352</strain>
    </source>
</reference>
<accession>A0A8S1H3J0</accession>
<dbReference type="InterPro" id="IPR051856">
    <property type="entry name" value="CSR-E3_Ligase_Protein"/>
</dbReference>
<keyword evidence="9" id="KW-1185">Reference proteome</keyword>
<gene>
    <name evidence="8" type="ORF">CAUJ_LOCUS5910</name>
</gene>
<feature type="region of interest" description="Disordered" evidence="5">
    <location>
        <begin position="729"/>
        <end position="751"/>
    </location>
</feature>
<feature type="transmembrane region" description="Helical" evidence="6">
    <location>
        <begin position="499"/>
        <end position="524"/>
    </location>
</feature>
<keyword evidence="3 6" id="KW-1133">Transmembrane helix</keyword>
<feature type="transmembrane region" description="Helical" evidence="6">
    <location>
        <begin position="148"/>
        <end position="167"/>
    </location>
</feature>
<protein>
    <recommendedName>
        <fullName evidence="7">Dendritic cell-specific transmembrane protein-like domain-containing protein</fullName>
    </recommendedName>
</protein>
<dbReference type="GO" id="GO:0016020">
    <property type="term" value="C:membrane"/>
    <property type="evidence" value="ECO:0007669"/>
    <property type="project" value="UniProtKB-SubCell"/>
</dbReference>
<evidence type="ECO:0000256" key="1">
    <source>
        <dbReference type="ARBA" id="ARBA00004141"/>
    </source>
</evidence>
<dbReference type="AlphaFoldDB" id="A0A8S1H3J0"/>
<feature type="transmembrane region" description="Helical" evidence="6">
    <location>
        <begin position="76"/>
        <end position="98"/>
    </location>
</feature>
<dbReference type="OrthoDB" id="5985669at2759"/>
<dbReference type="EMBL" id="CAJGYM010000013">
    <property type="protein sequence ID" value="CAD6189991.1"/>
    <property type="molecule type" value="Genomic_DNA"/>
</dbReference>
<evidence type="ECO:0000313" key="9">
    <source>
        <dbReference type="Proteomes" id="UP000835052"/>
    </source>
</evidence>
<organism evidence="8 9">
    <name type="scientific">Caenorhabditis auriculariae</name>
    <dbReference type="NCBI Taxonomy" id="2777116"/>
    <lineage>
        <taxon>Eukaryota</taxon>
        <taxon>Metazoa</taxon>
        <taxon>Ecdysozoa</taxon>
        <taxon>Nematoda</taxon>
        <taxon>Chromadorea</taxon>
        <taxon>Rhabditida</taxon>
        <taxon>Rhabditina</taxon>
        <taxon>Rhabditomorpha</taxon>
        <taxon>Rhabditoidea</taxon>
        <taxon>Rhabditidae</taxon>
        <taxon>Peloderinae</taxon>
        <taxon>Caenorhabditis</taxon>
    </lineage>
</organism>
<dbReference type="InterPro" id="IPR012858">
    <property type="entry name" value="DC_STAMP-like"/>
</dbReference>
<feature type="transmembrane region" description="Helical" evidence="6">
    <location>
        <begin position="410"/>
        <end position="439"/>
    </location>
</feature>
<evidence type="ECO:0000259" key="7">
    <source>
        <dbReference type="Pfam" id="PF07782"/>
    </source>
</evidence>
<dbReference type="Pfam" id="PF07782">
    <property type="entry name" value="DC_STAMP"/>
    <property type="match status" value="1"/>
</dbReference>
<name>A0A8S1H3J0_9PELO</name>
<evidence type="ECO:0000256" key="4">
    <source>
        <dbReference type="ARBA" id="ARBA00023136"/>
    </source>
</evidence>
<evidence type="ECO:0000256" key="6">
    <source>
        <dbReference type="SAM" id="Phobius"/>
    </source>
</evidence>
<feature type="transmembrane region" description="Helical" evidence="6">
    <location>
        <begin position="580"/>
        <end position="597"/>
    </location>
</feature>
<dbReference type="PANTHER" id="PTHR21041:SF9">
    <property type="entry name" value="DENDRITIC CELL-SPECIFIC TRANSMEMBRANE PROTEIN-LIKE DOMAIN-CONTAINING PROTEIN"/>
    <property type="match status" value="1"/>
</dbReference>
<evidence type="ECO:0000256" key="5">
    <source>
        <dbReference type="SAM" id="MobiDB-lite"/>
    </source>
</evidence>
<evidence type="ECO:0000313" key="8">
    <source>
        <dbReference type="EMBL" id="CAD6189991.1"/>
    </source>
</evidence>
<keyword evidence="4 6" id="KW-0472">Membrane</keyword>
<feature type="domain" description="Dendritic cell-specific transmembrane protein-like" evidence="7">
    <location>
        <begin position="447"/>
        <end position="627"/>
    </location>
</feature>
<dbReference type="Pfam" id="PF26039">
    <property type="entry name" value="Dcst2"/>
    <property type="match status" value="1"/>
</dbReference>
<dbReference type="PANTHER" id="PTHR21041">
    <property type="entry name" value="DENDRITIC CELL-SPECIFIC TRANSMEMBRANE PROTEIN"/>
    <property type="match status" value="1"/>
</dbReference>
<proteinExistence type="predicted"/>
<sequence>MGLYKLWKVKRRADKALAKFEWTVMNLRRERAGEERILTFKQKLKKKLSYIYPPWRKREPVTFYERIFKQGTSENAVGMLVRNILMVELFGLLIYIILAFKYAHFPGVVGTTVSLIVHVFLFQTLLFPKLMYYFTIAVHCMLSNKIRGLLVILIMVMAFEGPAMNIVQNIHGVASGVACLQADVLGAQHDLQSNLADKGASMVARVRNVMLKVAEPVTKLKRLIGRIDEKATKFVDVMRRNYAIVSGLSNECRRHLEGPFTKCINFFDGGYTSCKDKARFFGSQGGSCDVILATSSICDIAKGFSTSVCNFPQAIKRGVKGAVIPFYVNFFQAVEESVRVLLTFHVQAAEWAFEKVKPAIAVLRQTGGVRLRSNSTKEGSEISAEDDATKSLRSSVKRNLAAIVQQYRSIIGWIVLLFRWGVLPAMLAWPFLYAIFFIYRYNYDDDYKNRFITEEFEKIDQDFAFRKTATKALPLTDDEGKIYVHRDAWKMTHGERTGFWLFVSLTVLSCFTPFCICLLDVGVYNTIYAVHVIVNLTHIDMPSHYELQVSGSGYIAKIMPVRNREEMWRNCFKEPEPPNFLEFAVMLAMFLGALFCCRLKVYFGRQTLALCDYYYPDRVRIRALTLYNKILQDRKNLLAEMMGHRKDDIMGKDDLVVRRTLQSRGYLRSDCTKCKKMDLKVADQSNVRICIACNAFYCIECFSFTSNCTKCDDEMQNIGNLELYYEEEEDDQEQGENLGEKAKMKQFSMEV</sequence>